<dbReference type="SMART" id="SM00028">
    <property type="entry name" value="TPR"/>
    <property type="match status" value="2"/>
</dbReference>
<dbReference type="Pfam" id="PF13432">
    <property type="entry name" value="TPR_16"/>
    <property type="match status" value="1"/>
</dbReference>
<evidence type="ECO:0000313" key="2">
    <source>
        <dbReference type="EMBL" id="MDF3836844.1"/>
    </source>
</evidence>
<evidence type="ECO:0000313" key="3">
    <source>
        <dbReference type="Proteomes" id="UP001216674"/>
    </source>
</evidence>
<proteinExistence type="predicted"/>
<dbReference type="InterPro" id="IPR019734">
    <property type="entry name" value="TPR_rpt"/>
</dbReference>
<dbReference type="Pfam" id="PF14559">
    <property type="entry name" value="TPR_19"/>
    <property type="match status" value="1"/>
</dbReference>
<dbReference type="InterPro" id="IPR011990">
    <property type="entry name" value="TPR-like_helical_dom_sf"/>
</dbReference>
<dbReference type="PANTHER" id="PTHR12558">
    <property type="entry name" value="CELL DIVISION CYCLE 16,23,27"/>
    <property type="match status" value="1"/>
</dbReference>
<dbReference type="Pfam" id="PF13181">
    <property type="entry name" value="TPR_8"/>
    <property type="match status" value="1"/>
</dbReference>
<dbReference type="Gene3D" id="1.25.40.10">
    <property type="entry name" value="Tetratricopeptide repeat domain"/>
    <property type="match status" value="2"/>
</dbReference>
<comment type="caution">
    <text evidence="2">The sequence shown here is derived from an EMBL/GenBank/DDBJ whole genome shotgun (WGS) entry which is preliminary data.</text>
</comment>
<dbReference type="RefSeq" id="WP_276267201.1">
    <property type="nucleotide sequence ID" value="NZ_JARJLM010000464.1"/>
</dbReference>
<reference evidence="2 3" key="1">
    <citation type="submission" date="2023-03" db="EMBL/GenBank/DDBJ databases">
        <title>Draft assemblies of triclosan tolerant bacteria isolated from returned activated sludge.</title>
        <authorList>
            <person name="Van Hamelsveld S."/>
        </authorList>
    </citation>
    <scope>NUCLEOTIDE SEQUENCE [LARGE SCALE GENOMIC DNA]</scope>
    <source>
        <strain evidence="2 3">GW210010_S58</strain>
    </source>
</reference>
<organism evidence="2 3">
    <name type="scientific">Cupriavidus basilensis</name>
    <dbReference type="NCBI Taxonomy" id="68895"/>
    <lineage>
        <taxon>Bacteria</taxon>
        <taxon>Pseudomonadati</taxon>
        <taxon>Pseudomonadota</taxon>
        <taxon>Betaproteobacteria</taxon>
        <taxon>Burkholderiales</taxon>
        <taxon>Burkholderiaceae</taxon>
        <taxon>Cupriavidus</taxon>
    </lineage>
</organism>
<dbReference type="PROSITE" id="PS50005">
    <property type="entry name" value="TPR"/>
    <property type="match status" value="1"/>
</dbReference>
<sequence length="373" mass="39393">MSDATLDRLLRFLEIDPGNARLRLDAAQAAYDGGNYDLCKDLVAQASDDAAPALLHIGALARMESGDAAGAIPLLQTLLTQAPSNPVLRYNLAYALSLAGAYGDALQTLGDLDDDASSSARLLRTRLLHYLGRLDEALAEGAQHENQVTGDPELAGALALIALDANDFDKGRHYATLGSASANGKVVAGMDALQQQQPDIAHALFAQALEQNPRSGRAWLGAGLTDLRYQVMDTAAEKLDHAAALLGTHAGSWVAAGWTYMLMDKLPEARARFEKALDIDRNFADTHGSLAVLAVKEGNLDVAQRSAEIGTRLDPHSLSAIFAKSLVLQAHGDSKAAQRALRTALDLPIGDGTGATVSDVLARIASAPGQRRH</sequence>
<name>A0ABT6AWJ0_9BURK</name>
<protein>
    <submittedName>
        <fullName evidence="2">Tetratricopeptide repeat protein</fullName>
    </submittedName>
</protein>
<dbReference type="PANTHER" id="PTHR12558:SF13">
    <property type="entry name" value="CELL DIVISION CYCLE PROTEIN 27 HOMOLOG"/>
    <property type="match status" value="1"/>
</dbReference>
<evidence type="ECO:0000256" key="1">
    <source>
        <dbReference type="PROSITE-ProRule" id="PRU00339"/>
    </source>
</evidence>
<gene>
    <name evidence="2" type="ORF">P3W85_28410</name>
</gene>
<keyword evidence="3" id="KW-1185">Reference proteome</keyword>
<dbReference type="EMBL" id="JARJLM010000464">
    <property type="protein sequence ID" value="MDF3836844.1"/>
    <property type="molecule type" value="Genomic_DNA"/>
</dbReference>
<dbReference type="Proteomes" id="UP001216674">
    <property type="component" value="Unassembled WGS sequence"/>
</dbReference>
<dbReference type="SUPFAM" id="SSF48452">
    <property type="entry name" value="TPR-like"/>
    <property type="match status" value="2"/>
</dbReference>
<feature type="repeat" description="TPR" evidence="1">
    <location>
        <begin position="250"/>
        <end position="283"/>
    </location>
</feature>
<accession>A0ABT6AWJ0</accession>
<keyword evidence="1" id="KW-0802">TPR repeat</keyword>